<sequence>MQPPMALMTYHTLRKTYFYNFYPTKAEEEASKTNSTQPSSRHHRMLVEMRDVHPPPVLDPSHPWQIKKTLNHYEIASGKIVVSYHDTFEYILRYWNFCMANHIAILGHRVAVILWDVTNEKNPKKYEGNDVYFQITPSENCILTCMEMMRDRRLKVDDYIGLYWDARESNFRIKLFYSSTR</sequence>
<reference evidence="1" key="2">
    <citation type="journal article" date="2024" name="Plant">
        <title>Genomic evolution and insights into agronomic trait innovations of Sesamum species.</title>
        <authorList>
            <person name="Miao H."/>
            <person name="Wang L."/>
            <person name="Qu L."/>
            <person name="Liu H."/>
            <person name="Sun Y."/>
            <person name="Le M."/>
            <person name="Wang Q."/>
            <person name="Wei S."/>
            <person name="Zheng Y."/>
            <person name="Lin W."/>
            <person name="Duan Y."/>
            <person name="Cao H."/>
            <person name="Xiong S."/>
            <person name="Wang X."/>
            <person name="Wei L."/>
            <person name="Li C."/>
            <person name="Ma Q."/>
            <person name="Ju M."/>
            <person name="Zhao R."/>
            <person name="Li G."/>
            <person name="Mu C."/>
            <person name="Tian Q."/>
            <person name="Mei H."/>
            <person name="Zhang T."/>
            <person name="Gao T."/>
            <person name="Zhang H."/>
        </authorList>
    </citation>
    <scope>NUCLEOTIDE SEQUENCE</scope>
    <source>
        <strain evidence="1">KEN1</strain>
    </source>
</reference>
<comment type="caution">
    <text evidence="1">The sequence shown here is derived from an EMBL/GenBank/DDBJ whole genome shotgun (WGS) entry which is preliminary data.</text>
</comment>
<evidence type="ECO:0008006" key="2">
    <source>
        <dbReference type="Google" id="ProtNLM"/>
    </source>
</evidence>
<dbReference type="EMBL" id="JACGWN010000004">
    <property type="protein sequence ID" value="KAL0453396.1"/>
    <property type="molecule type" value="Genomic_DNA"/>
</dbReference>
<proteinExistence type="predicted"/>
<dbReference type="PANTHER" id="PTHR36264">
    <property type="entry name" value="SET DOMAIN-CONTAINING PROTEIN"/>
    <property type="match status" value="1"/>
</dbReference>
<reference evidence="1" key="1">
    <citation type="submission" date="2020-06" db="EMBL/GenBank/DDBJ databases">
        <authorList>
            <person name="Li T."/>
            <person name="Hu X."/>
            <person name="Zhang T."/>
            <person name="Song X."/>
            <person name="Zhang H."/>
            <person name="Dai N."/>
            <person name="Sheng W."/>
            <person name="Hou X."/>
            <person name="Wei L."/>
        </authorList>
    </citation>
    <scope>NUCLEOTIDE SEQUENCE</scope>
    <source>
        <strain evidence="1">KEN1</strain>
        <tissue evidence="1">Leaf</tissue>
    </source>
</reference>
<dbReference type="PANTHER" id="PTHR36264:SF5">
    <property type="entry name" value="SET DOMAIN-CONTAINING PROTEIN"/>
    <property type="match status" value="1"/>
</dbReference>
<dbReference type="AlphaFoldDB" id="A0AAW2XHY2"/>
<accession>A0AAW2XHY2</accession>
<gene>
    <name evidence="1" type="ORF">Slati_1317700</name>
</gene>
<evidence type="ECO:0000313" key="1">
    <source>
        <dbReference type="EMBL" id="KAL0453396.1"/>
    </source>
</evidence>
<organism evidence="1">
    <name type="scientific">Sesamum latifolium</name>
    <dbReference type="NCBI Taxonomy" id="2727402"/>
    <lineage>
        <taxon>Eukaryota</taxon>
        <taxon>Viridiplantae</taxon>
        <taxon>Streptophyta</taxon>
        <taxon>Embryophyta</taxon>
        <taxon>Tracheophyta</taxon>
        <taxon>Spermatophyta</taxon>
        <taxon>Magnoliopsida</taxon>
        <taxon>eudicotyledons</taxon>
        <taxon>Gunneridae</taxon>
        <taxon>Pentapetalae</taxon>
        <taxon>asterids</taxon>
        <taxon>lamiids</taxon>
        <taxon>Lamiales</taxon>
        <taxon>Pedaliaceae</taxon>
        <taxon>Sesamum</taxon>
    </lineage>
</organism>
<protein>
    <recommendedName>
        <fullName evidence="2">B3 domain-containing protein</fullName>
    </recommendedName>
</protein>
<name>A0AAW2XHY2_9LAMI</name>